<dbReference type="Proteomes" id="UP000268093">
    <property type="component" value="Unassembled WGS sequence"/>
</dbReference>
<dbReference type="SUPFAM" id="SSF52540">
    <property type="entry name" value="P-loop containing nucleoside triphosphate hydrolases"/>
    <property type="match status" value="1"/>
</dbReference>
<sequence length="490" mass="55264">MWIFRRYSSLKHFPPSSFSANNYNYDTFHYPDAFQSRNIPTYLLGLKSDQTEARKVDPDDGLKLGNEFGVRHIEMNAMTVDGVQRMKEIFAKLVRKCSRKRGERRRSSVIDSETNPVVTYPAPEVPEKTVEVAVESRVLEAESRVMDNLDEHTEDDDEEDKGQYKLPKFGNDAFGAKETLFDVFTTYDIRRASIHMEDTNEKERGRDSEASNPSPTSPSTSRTRKIHHIASDPSLPKVPSLTVPEDIPPLPTPYKPRHRPRSPSLTFTQSRTGRSRSPSQPPPTKRLSALSSKRTVLDHVADEDSDGNEFVFPNSKRTSKRASSMFREGERNDARRDSLGIPIGGFGSRRGSRDSGSRDSVSRDSGIESRIESRRDSLGVPVVGLTSRRGSKDSGESIGTGLTIDDLMDKLTSTETMKNDEHFVAVFLIFYRRFMRPKDLVECLIARCGYYITVKVICCILPSSRFEEEQNNESDTLPTAVQTNLHHASA</sequence>
<feature type="compositionally biased region" description="Polar residues" evidence="2">
    <location>
        <begin position="263"/>
        <end position="278"/>
    </location>
</feature>
<dbReference type="InterPro" id="IPR023578">
    <property type="entry name" value="Ras_GEF_dom_sf"/>
</dbReference>
<evidence type="ECO:0000256" key="2">
    <source>
        <dbReference type="SAM" id="MobiDB-lite"/>
    </source>
</evidence>
<dbReference type="OrthoDB" id="546434at2759"/>
<evidence type="ECO:0000313" key="4">
    <source>
        <dbReference type="EMBL" id="RUP48549.1"/>
    </source>
</evidence>
<dbReference type="InterPro" id="IPR000651">
    <property type="entry name" value="Ras-like_Gua-exchang_fac_N"/>
</dbReference>
<dbReference type="GO" id="GO:0005525">
    <property type="term" value="F:GTP binding"/>
    <property type="evidence" value="ECO:0007669"/>
    <property type="project" value="InterPro"/>
</dbReference>
<keyword evidence="1" id="KW-0344">Guanine-nucleotide releasing factor</keyword>
<dbReference type="GO" id="GO:0005085">
    <property type="term" value="F:guanyl-nucleotide exchange factor activity"/>
    <property type="evidence" value="ECO:0007669"/>
    <property type="project" value="UniProtKB-KW"/>
</dbReference>
<accession>A0A433DCJ7</accession>
<dbReference type="Gene3D" id="3.40.50.300">
    <property type="entry name" value="P-loop containing nucleotide triphosphate hydrolases"/>
    <property type="match status" value="1"/>
</dbReference>
<dbReference type="EMBL" id="RBNI01003250">
    <property type="protein sequence ID" value="RUP48549.1"/>
    <property type="molecule type" value="Genomic_DNA"/>
</dbReference>
<proteinExistence type="predicted"/>
<dbReference type="Pfam" id="PF00071">
    <property type="entry name" value="Ras"/>
    <property type="match status" value="1"/>
</dbReference>
<dbReference type="Pfam" id="PF00618">
    <property type="entry name" value="RasGEF_N"/>
    <property type="match status" value="1"/>
</dbReference>
<feature type="compositionally biased region" description="Basic and acidic residues" evidence="2">
    <location>
        <begin position="351"/>
        <end position="370"/>
    </location>
</feature>
<dbReference type="Gene3D" id="1.20.870.10">
    <property type="entry name" value="Son of sevenless (SoS) protein Chain: S domain 1"/>
    <property type="match status" value="1"/>
</dbReference>
<feature type="domain" description="N-terminal Ras-GEF" evidence="3">
    <location>
        <begin position="395"/>
        <end position="490"/>
    </location>
</feature>
<dbReference type="SUPFAM" id="SSF48366">
    <property type="entry name" value="Ras GEF"/>
    <property type="match status" value="1"/>
</dbReference>
<evidence type="ECO:0000259" key="3">
    <source>
        <dbReference type="PROSITE" id="PS50212"/>
    </source>
</evidence>
<dbReference type="InterPro" id="IPR001806">
    <property type="entry name" value="Small_GTPase"/>
</dbReference>
<comment type="caution">
    <text evidence="4">The sequence shown here is derived from an EMBL/GenBank/DDBJ whole genome shotgun (WGS) entry which is preliminary data.</text>
</comment>
<feature type="compositionally biased region" description="Basic and acidic residues" evidence="2">
    <location>
        <begin position="195"/>
        <end position="209"/>
    </location>
</feature>
<dbReference type="InterPro" id="IPR027417">
    <property type="entry name" value="P-loop_NTPase"/>
</dbReference>
<organism evidence="4 5">
    <name type="scientific">Jimgerdemannia flammicorona</name>
    <dbReference type="NCBI Taxonomy" id="994334"/>
    <lineage>
        <taxon>Eukaryota</taxon>
        <taxon>Fungi</taxon>
        <taxon>Fungi incertae sedis</taxon>
        <taxon>Mucoromycota</taxon>
        <taxon>Mucoromycotina</taxon>
        <taxon>Endogonomycetes</taxon>
        <taxon>Endogonales</taxon>
        <taxon>Endogonaceae</taxon>
        <taxon>Jimgerdemannia</taxon>
    </lineage>
</organism>
<evidence type="ECO:0000313" key="5">
    <source>
        <dbReference type="Proteomes" id="UP000268093"/>
    </source>
</evidence>
<name>A0A433DCJ7_9FUNG</name>
<gene>
    <name evidence="4" type="ORF">BC936DRAFT_144413</name>
</gene>
<dbReference type="PROSITE" id="PS50212">
    <property type="entry name" value="RASGEF_NTER"/>
    <property type="match status" value="1"/>
</dbReference>
<dbReference type="GO" id="GO:0003924">
    <property type="term" value="F:GTPase activity"/>
    <property type="evidence" value="ECO:0007669"/>
    <property type="project" value="InterPro"/>
</dbReference>
<feature type="compositionally biased region" description="Basic and acidic residues" evidence="2">
    <location>
        <begin position="327"/>
        <end position="338"/>
    </location>
</feature>
<evidence type="ECO:0000256" key="1">
    <source>
        <dbReference type="PROSITE-ProRule" id="PRU00135"/>
    </source>
</evidence>
<reference evidence="4 5" key="1">
    <citation type="journal article" date="2018" name="New Phytol.">
        <title>Phylogenomics of Endogonaceae and evolution of mycorrhizas within Mucoromycota.</title>
        <authorList>
            <person name="Chang Y."/>
            <person name="Desiro A."/>
            <person name="Na H."/>
            <person name="Sandor L."/>
            <person name="Lipzen A."/>
            <person name="Clum A."/>
            <person name="Barry K."/>
            <person name="Grigoriev I.V."/>
            <person name="Martin F.M."/>
            <person name="Stajich J.E."/>
            <person name="Smith M.E."/>
            <person name="Bonito G."/>
            <person name="Spatafora J.W."/>
        </authorList>
    </citation>
    <scope>NUCLEOTIDE SEQUENCE [LARGE SCALE GENOMIC DNA]</scope>
    <source>
        <strain evidence="4 5">GMNB39</strain>
    </source>
</reference>
<feature type="region of interest" description="Disordered" evidence="2">
    <location>
        <begin position="143"/>
        <end position="169"/>
    </location>
</feature>
<feature type="region of interest" description="Disordered" evidence="2">
    <location>
        <begin position="195"/>
        <end position="370"/>
    </location>
</feature>
<protein>
    <recommendedName>
        <fullName evidence="3">N-terminal Ras-GEF domain-containing protein</fullName>
    </recommendedName>
</protein>
<dbReference type="AlphaFoldDB" id="A0A433DCJ7"/>
<keyword evidence="5" id="KW-1185">Reference proteome</keyword>